<feature type="domain" description="PHD-type" evidence="27">
    <location>
        <begin position="222"/>
        <end position="272"/>
    </location>
</feature>
<keyword evidence="5 21" id="KW-0728">SH3 domain</keyword>
<feature type="compositionally biased region" description="Gly residues" evidence="24">
    <location>
        <begin position="2417"/>
        <end position="2426"/>
    </location>
</feature>
<dbReference type="CDD" id="cd11761">
    <property type="entry name" value="SH3_FCHSD_1"/>
    <property type="match status" value="1"/>
</dbReference>
<evidence type="ECO:0000256" key="13">
    <source>
        <dbReference type="ARBA" id="ARBA00023136"/>
    </source>
</evidence>
<evidence type="ECO:0000256" key="2">
    <source>
        <dbReference type="ARBA" id="ARBA00004316"/>
    </source>
</evidence>
<feature type="compositionally biased region" description="Basic and acidic residues" evidence="24">
    <location>
        <begin position="1032"/>
        <end position="1049"/>
    </location>
</feature>
<feature type="transmembrane region" description="Helical" evidence="25">
    <location>
        <begin position="4435"/>
        <end position="4455"/>
    </location>
</feature>
<feature type="region of interest" description="Disordered" evidence="24">
    <location>
        <begin position="924"/>
        <end position="1308"/>
    </location>
</feature>
<feature type="compositionally biased region" description="Basic and acidic residues" evidence="24">
    <location>
        <begin position="4064"/>
        <end position="4073"/>
    </location>
</feature>
<comment type="caution">
    <text evidence="32">The sequence shown here is derived from an EMBL/GenBank/DDBJ whole genome shotgun (WGS) entry which is preliminary data.</text>
</comment>
<dbReference type="InterPro" id="IPR001060">
    <property type="entry name" value="FCH_dom"/>
</dbReference>
<evidence type="ECO:0000259" key="31">
    <source>
        <dbReference type="PROSITE" id="PS51805"/>
    </source>
</evidence>
<feature type="domain" description="SH3" evidence="26">
    <location>
        <begin position="3194"/>
        <end position="3257"/>
    </location>
</feature>
<keyword evidence="13 25" id="KW-0472">Membrane</keyword>
<proteinExistence type="inferred from homology"/>
<dbReference type="GO" id="GO:0030833">
    <property type="term" value="P:regulation of actin filament polymerization"/>
    <property type="evidence" value="ECO:0007669"/>
    <property type="project" value="UniProtKB-ARBA"/>
</dbReference>
<feature type="compositionally biased region" description="Low complexity" evidence="24">
    <location>
        <begin position="632"/>
        <end position="641"/>
    </location>
</feature>
<feature type="region of interest" description="Disordered" evidence="24">
    <location>
        <begin position="1953"/>
        <end position="2010"/>
    </location>
</feature>
<feature type="compositionally biased region" description="Polar residues" evidence="24">
    <location>
        <begin position="1015"/>
        <end position="1031"/>
    </location>
</feature>
<feature type="compositionally biased region" description="Basic and acidic residues" evidence="24">
    <location>
        <begin position="1962"/>
        <end position="1977"/>
    </location>
</feature>
<keyword evidence="14" id="KW-0325">Glycoprotein</keyword>
<dbReference type="SMART" id="SM00225">
    <property type="entry name" value="BTB"/>
    <property type="match status" value="1"/>
</dbReference>
<feature type="compositionally biased region" description="Low complexity" evidence="24">
    <location>
        <begin position="1858"/>
        <end position="1874"/>
    </location>
</feature>
<keyword evidence="10" id="KW-0862">Zinc</keyword>
<dbReference type="Gene3D" id="3.30.40.10">
    <property type="entry name" value="Zinc/RING finger domain, C3HC4 (zinc finger)"/>
    <property type="match status" value="2"/>
</dbReference>
<evidence type="ECO:0000256" key="10">
    <source>
        <dbReference type="ARBA" id="ARBA00022833"/>
    </source>
</evidence>
<feature type="region of interest" description="Disordered" evidence="24">
    <location>
        <begin position="3836"/>
        <end position="3858"/>
    </location>
</feature>
<feature type="compositionally biased region" description="Low complexity" evidence="24">
    <location>
        <begin position="768"/>
        <end position="777"/>
    </location>
</feature>
<feature type="domain" description="F-BAR" evidence="30">
    <location>
        <begin position="2560"/>
        <end position="2839"/>
    </location>
</feature>
<evidence type="ECO:0000256" key="4">
    <source>
        <dbReference type="ARBA" id="ARBA00009816"/>
    </source>
</evidence>
<feature type="region of interest" description="Disordered" evidence="24">
    <location>
        <begin position="1416"/>
        <end position="1445"/>
    </location>
</feature>
<feature type="compositionally biased region" description="Basic and acidic residues" evidence="24">
    <location>
        <begin position="1179"/>
        <end position="1207"/>
    </location>
</feature>
<feature type="region of interest" description="Disordered" evidence="24">
    <location>
        <begin position="2218"/>
        <end position="2247"/>
    </location>
</feature>
<dbReference type="Pfam" id="PF00651">
    <property type="entry name" value="BTB"/>
    <property type="match status" value="1"/>
</dbReference>
<dbReference type="PANTHER" id="PTHR13793">
    <property type="entry name" value="PHD FINGER PROTEINS"/>
    <property type="match status" value="1"/>
</dbReference>
<dbReference type="InterPro" id="IPR018469">
    <property type="entry name" value="Dual_oxidase_maturation_fac"/>
</dbReference>
<dbReference type="PROSITE" id="PS01359">
    <property type="entry name" value="ZF_PHD_1"/>
    <property type="match status" value="1"/>
</dbReference>
<dbReference type="InterPro" id="IPR013083">
    <property type="entry name" value="Znf_RING/FYVE/PHD"/>
</dbReference>
<feature type="compositionally biased region" description="Pro residues" evidence="24">
    <location>
        <begin position="4105"/>
        <end position="4118"/>
    </location>
</feature>
<dbReference type="GO" id="GO:0006357">
    <property type="term" value="P:regulation of transcription by RNA polymerase II"/>
    <property type="evidence" value="ECO:0007669"/>
    <property type="project" value="TreeGrafter"/>
</dbReference>
<feature type="compositionally biased region" description="Low complexity" evidence="24">
    <location>
        <begin position="1806"/>
        <end position="1822"/>
    </location>
</feature>
<feature type="region of interest" description="Disordered" evidence="24">
    <location>
        <begin position="1320"/>
        <end position="1357"/>
    </location>
</feature>
<dbReference type="FunFam" id="2.30.30.40:FF:000107">
    <property type="entry name" value="FCH and double SH3 domains 1"/>
    <property type="match status" value="1"/>
</dbReference>
<dbReference type="PROSITE" id="PS00028">
    <property type="entry name" value="ZINC_FINGER_C2H2_1"/>
    <property type="match status" value="4"/>
</dbReference>
<dbReference type="InterPro" id="IPR019786">
    <property type="entry name" value="Zinc_finger_PHD-type_CS"/>
</dbReference>
<feature type="region of interest" description="Disordered" evidence="24">
    <location>
        <begin position="3772"/>
        <end position="3795"/>
    </location>
</feature>
<feature type="domain" description="BTB" evidence="28">
    <location>
        <begin position="3972"/>
        <end position="4037"/>
    </location>
</feature>
<feature type="compositionally biased region" description="Basic and acidic residues" evidence="24">
    <location>
        <begin position="2218"/>
        <end position="2235"/>
    </location>
</feature>
<protein>
    <recommendedName>
        <fullName evidence="19">PHD finger protein rhinoceros</fullName>
    </recommendedName>
</protein>
<comment type="similarity">
    <text evidence="17">Belongs to the JADE family.</text>
</comment>
<evidence type="ECO:0000256" key="25">
    <source>
        <dbReference type="SAM" id="Phobius"/>
    </source>
</evidence>
<evidence type="ECO:0000259" key="28">
    <source>
        <dbReference type="PROSITE" id="PS50097"/>
    </source>
</evidence>
<evidence type="ECO:0000259" key="27">
    <source>
        <dbReference type="PROSITE" id="PS50016"/>
    </source>
</evidence>
<feature type="transmembrane region" description="Helical" evidence="25">
    <location>
        <begin position="4599"/>
        <end position="4621"/>
    </location>
</feature>
<dbReference type="InterPro" id="IPR036236">
    <property type="entry name" value="Znf_C2H2_sf"/>
</dbReference>
<dbReference type="CDD" id="cd18315">
    <property type="entry name" value="BTB_POZ_BAB-like"/>
    <property type="match status" value="1"/>
</dbReference>
<evidence type="ECO:0000256" key="24">
    <source>
        <dbReference type="SAM" id="MobiDB-lite"/>
    </source>
</evidence>
<feature type="compositionally biased region" description="Low complexity" evidence="24">
    <location>
        <begin position="3844"/>
        <end position="3853"/>
    </location>
</feature>
<keyword evidence="22 23" id="KW-0175">Coiled coil</keyword>
<feature type="region of interest" description="Disordered" evidence="24">
    <location>
        <begin position="1511"/>
        <end position="1578"/>
    </location>
</feature>
<organism evidence="32 33">
    <name type="scientific">Tenebrio molitor</name>
    <name type="common">Yellow mealworm beetle</name>
    <dbReference type="NCBI Taxonomy" id="7067"/>
    <lineage>
        <taxon>Eukaryota</taxon>
        <taxon>Metazoa</taxon>
        <taxon>Ecdysozoa</taxon>
        <taxon>Arthropoda</taxon>
        <taxon>Hexapoda</taxon>
        <taxon>Insecta</taxon>
        <taxon>Pterygota</taxon>
        <taxon>Neoptera</taxon>
        <taxon>Endopterygota</taxon>
        <taxon>Coleoptera</taxon>
        <taxon>Polyphaga</taxon>
        <taxon>Cucujiformia</taxon>
        <taxon>Tenebrionidae</taxon>
        <taxon>Tenebrio</taxon>
    </lineage>
</organism>
<feature type="compositionally biased region" description="Pro residues" evidence="24">
    <location>
        <begin position="2473"/>
        <end position="2491"/>
    </location>
</feature>
<keyword evidence="6 25" id="KW-0812">Transmembrane</keyword>
<dbReference type="CDD" id="cd15707">
    <property type="entry name" value="ePHD_RNO"/>
    <property type="match status" value="1"/>
</dbReference>
<dbReference type="GO" id="GO:0031410">
    <property type="term" value="C:cytoplasmic vesicle"/>
    <property type="evidence" value="ECO:0007669"/>
    <property type="project" value="UniProtKB-SubCell"/>
</dbReference>
<feature type="region of interest" description="Disordered" evidence="24">
    <location>
        <begin position="2978"/>
        <end position="3026"/>
    </location>
</feature>
<evidence type="ECO:0000256" key="3">
    <source>
        <dbReference type="ARBA" id="ARBA00004541"/>
    </source>
</evidence>
<feature type="compositionally biased region" description="Pro residues" evidence="24">
    <location>
        <begin position="1080"/>
        <end position="1090"/>
    </location>
</feature>
<dbReference type="Gene3D" id="1.20.1270.60">
    <property type="entry name" value="Arfaptin homology (AH) domain/BAR domain"/>
    <property type="match status" value="1"/>
</dbReference>
<evidence type="ECO:0000256" key="21">
    <source>
        <dbReference type="PROSITE-ProRule" id="PRU00192"/>
    </source>
</evidence>
<dbReference type="InterPro" id="IPR027267">
    <property type="entry name" value="AH/BAR_dom_sf"/>
</dbReference>
<dbReference type="PROSITE" id="PS51805">
    <property type="entry name" value="EPHD"/>
    <property type="match status" value="1"/>
</dbReference>
<dbReference type="PROSITE" id="PS50002">
    <property type="entry name" value="SH3"/>
    <property type="match status" value="2"/>
</dbReference>
<feature type="compositionally biased region" description="Basic residues" evidence="24">
    <location>
        <begin position="1904"/>
        <end position="1914"/>
    </location>
</feature>
<name>A0A8J6HC73_TENMO</name>
<feature type="compositionally biased region" description="Polar residues" evidence="24">
    <location>
        <begin position="791"/>
        <end position="802"/>
    </location>
</feature>
<feature type="compositionally biased region" description="Basic and acidic residues" evidence="24">
    <location>
        <begin position="1290"/>
        <end position="1305"/>
    </location>
</feature>
<feature type="compositionally biased region" description="Basic residues" evidence="24">
    <location>
        <begin position="1107"/>
        <end position="1121"/>
    </location>
</feature>
<dbReference type="InterPro" id="IPR001452">
    <property type="entry name" value="SH3_domain"/>
</dbReference>
<feature type="domain" description="SH3" evidence="26">
    <location>
        <begin position="3080"/>
        <end position="3141"/>
    </location>
</feature>
<feature type="region of interest" description="Disordered" evidence="24">
    <location>
        <begin position="1"/>
        <end position="36"/>
    </location>
</feature>
<evidence type="ECO:0000256" key="11">
    <source>
        <dbReference type="ARBA" id="ARBA00022989"/>
    </source>
</evidence>
<evidence type="ECO:0000259" key="29">
    <source>
        <dbReference type="PROSITE" id="PS50157"/>
    </source>
</evidence>
<feature type="compositionally biased region" description="Basic and acidic residues" evidence="24">
    <location>
        <begin position="416"/>
        <end position="425"/>
    </location>
</feature>
<feature type="compositionally biased region" description="Basic and acidic residues" evidence="24">
    <location>
        <begin position="1245"/>
        <end position="1262"/>
    </location>
</feature>
<dbReference type="InterPro" id="IPR019787">
    <property type="entry name" value="Znf_PHD-finger"/>
</dbReference>
<feature type="region of interest" description="Disordered" evidence="24">
    <location>
        <begin position="1791"/>
        <end position="1917"/>
    </location>
</feature>
<evidence type="ECO:0000256" key="15">
    <source>
        <dbReference type="ARBA" id="ARBA00023273"/>
    </source>
</evidence>
<evidence type="ECO:0000256" key="8">
    <source>
        <dbReference type="ARBA" id="ARBA00022737"/>
    </source>
</evidence>
<dbReference type="Pfam" id="PF00096">
    <property type="entry name" value="zf-C2H2"/>
    <property type="match status" value="1"/>
</dbReference>
<reference evidence="32" key="1">
    <citation type="journal article" date="2020" name="J Insects Food Feed">
        <title>The yellow mealworm (Tenebrio molitor) genome: a resource for the emerging insects as food and feed industry.</title>
        <authorList>
            <person name="Eriksson T."/>
            <person name="Andere A."/>
            <person name="Kelstrup H."/>
            <person name="Emery V."/>
            <person name="Picard C."/>
        </authorList>
    </citation>
    <scope>NUCLEOTIDE SEQUENCE</scope>
    <source>
        <strain evidence="32">Stoneville</strain>
        <tissue evidence="32">Whole head</tissue>
    </source>
</reference>
<dbReference type="Pfam" id="PF13831">
    <property type="entry name" value="PHD_2"/>
    <property type="match status" value="1"/>
</dbReference>
<evidence type="ECO:0000256" key="9">
    <source>
        <dbReference type="ARBA" id="ARBA00022771"/>
    </source>
</evidence>
<feature type="region of interest" description="Disordered" evidence="24">
    <location>
        <begin position="398"/>
        <end position="425"/>
    </location>
</feature>
<feature type="region of interest" description="Disordered" evidence="24">
    <location>
        <begin position="2402"/>
        <end position="2429"/>
    </location>
</feature>
<feature type="region of interest" description="Disordered" evidence="24">
    <location>
        <begin position="2446"/>
        <end position="2491"/>
    </location>
</feature>
<feature type="region of interest" description="Disordered" evidence="24">
    <location>
        <begin position="4098"/>
        <end position="4173"/>
    </location>
</feature>
<feature type="transmembrane region" description="Helical" evidence="25">
    <location>
        <begin position="4570"/>
        <end position="4592"/>
    </location>
</feature>
<feature type="region of interest" description="Disordered" evidence="24">
    <location>
        <begin position="3419"/>
        <end position="3496"/>
    </location>
</feature>
<feature type="compositionally biased region" description="Low complexity" evidence="24">
    <location>
        <begin position="986"/>
        <end position="1007"/>
    </location>
</feature>
<feature type="compositionally biased region" description="Low complexity" evidence="24">
    <location>
        <begin position="3426"/>
        <end position="3437"/>
    </location>
</feature>
<evidence type="ECO:0000256" key="14">
    <source>
        <dbReference type="ARBA" id="ARBA00023180"/>
    </source>
</evidence>
<feature type="compositionally biased region" description="Polar residues" evidence="24">
    <location>
        <begin position="1978"/>
        <end position="1988"/>
    </location>
</feature>
<dbReference type="GO" id="GO:1902905">
    <property type="term" value="P:positive regulation of supramolecular fiber organization"/>
    <property type="evidence" value="ECO:0007669"/>
    <property type="project" value="UniProtKB-ARBA"/>
</dbReference>
<reference evidence="32" key="2">
    <citation type="submission" date="2021-08" db="EMBL/GenBank/DDBJ databases">
        <authorList>
            <person name="Eriksson T."/>
        </authorList>
    </citation>
    <scope>NUCLEOTIDE SEQUENCE</scope>
    <source>
        <strain evidence="32">Stoneville</strain>
        <tissue evidence="32">Whole head</tissue>
    </source>
</reference>
<feature type="compositionally biased region" description="Low complexity" evidence="24">
    <location>
        <begin position="748"/>
        <end position="760"/>
    </location>
</feature>
<feature type="compositionally biased region" description="Polar residues" evidence="24">
    <location>
        <begin position="2454"/>
        <end position="2463"/>
    </location>
</feature>
<keyword evidence="11 25" id="KW-1133">Transmembrane helix</keyword>
<dbReference type="Pfam" id="PF13832">
    <property type="entry name" value="zf-HC5HC2H_2"/>
    <property type="match status" value="1"/>
</dbReference>
<feature type="compositionally biased region" description="Low complexity" evidence="24">
    <location>
        <begin position="1829"/>
        <end position="1840"/>
    </location>
</feature>
<dbReference type="GO" id="GO:0061024">
    <property type="term" value="P:membrane organization"/>
    <property type="evidence" value="ECO:0007669"/>
    <property type="project" value="UniProtKB-ARBA"/>
</dbReference>
<dbReference type="InterPro" id="IPR031160">
    <property type="entry name" value="F_BAR_dom"/>
</dbReference>
<dbReference type="GO" id="GO:0042995">
    <property type="term" value="C:cell projection"/>
    <property type="evidence" value="ECO:0007669"/>
    <property type="project" value="UniProtKB-SubCell"/>
</dbReference>
<feature type="compositionally biased region" description="Basic and acidic residues" evidence="24">
    <location>
        <begin position="3775"/>
        <end position="3785"/>
    </location>
</feature>
<dbReference type="Pfam" id="PF00018">
    <property type="entry name" value="SH3_1"/>
    <property type="match status" value="2"/>
</dbReference>
<evidence type="ECO:0000259" key="26">
    <source>
        <dbReference type="PROSITE" id="PS50002"/>
    </source>
</evidence>
<gene>
    <name evidence="32" type="ORF">GEV33_011404</name>
</gene>
<dbReference type="GO" id="GO:0008289">
    <property type="term" value="F:lipid binding"/>
    <property type="evidence" value="ECO:0007669"/>
    <property type="project" value="UniProtKB-KW"/>
</dbReference>
<feature type="domain" description="C2H2-type" evidence="29">
    <location>
        <begin position="4336"/>
        <end position="4363"/>
    </location>
</feature>
<dbReference type="InterPro" id="IPR019542">
    <property type="entry name" value="Enhancer_polycomb-like_N"/>
</dbReference>
<dbReference type="Gene3D" id="3.30.160.60">
    <property type="entry name" value="Classic Zinc Finger"/>
    <property type="match status" value="2"/>
</dbReference>
<keyword evidence="16" id="KW-0968">Cytoplasmic vesicle</keyword>
<evidence type="ECO:0000256" key="12">
    <source>
        <dbReference type="ARBA" id="ARBA00023121"/>
    </source>
</evidence>
<accession>A0A8J6HC73</accession>
<dbReference type="SMART" id="SM00355">
    <property type="entry name" value="ZnF_C2H2"/>
    <property type="match status" value="4"/>
</dbReference>
<sequence>MSQRVKRPNRSDDGSVPVKRRKRTAAEEEEAASLAAWQPRSNDLKSIYNRTTTEAPAELFRKDLISAMKLPDSEPLASNEYWVIIDQWKQEWERGVQVPVNPDSLPEPSVTVTHCTPMKLQHEFKLPKNKYIRITKDENFKIEEHVLSNAPAQSEAACSYDLDECDVSWLRTLNAERATSGQSPVYEDQLERVIEQFELSCWDKIQSILRNEEGLGIEYDENVICDVCRSPDSEEGNEMVFCDSCNICVHQACYGITRIPEGQWLCCTCNLGKRPKCVLCPNKGGAMKCTRSGQKWAHVSCALWIPEVSIGCVEKMEPITKISSIPTSRWALICVLCRERVGACIQCSVKTCKTAYHVTCAFKHGLEMRAIIEDENADDGVKLRSYCEKHSKSSKKEKSVCSGSEDDDSKRKKRKDMTSEEKNQARAARLQEIEAEFFKHVSIKDVSIHLDVDNDALHYIYNYWKLKRKAGNNKPLLPPKSEDVDMLSHKREQADLEKMKMFVQLRQDLERVRNLCYMVSRREKLSRSFFRLREQTFHKQAAVLEAAPNLPNVVVQAVIEANHGPSIYDRIYSHEEAEDHTTDFDRILARIAGIKSPTESSDEKKPELNGLFKDKNPYKKVYFNGTSKRRSGSLYGSSTSSSDEKDNRLNAASTSEEDDKTKVKKSTPRKANNNNNKAADRRRKRHSASSKIESSSEEDSKQKMKKSWGQYSRSRLMQVERELGYSGSDSDELMPIRTTQKADAKTMSSIYSDSDSSDVSMKNDDKSSNAASDSQQNRLRTKAAVKEFSHKPSTSKSPNKASPENKKKNKIETAKKESPSKKKDYVPSDLIVPQRQAAKKATENLKSTTSNRVVKEQAQDEPPPKVEDKPAKIQKPKARPTKEVKEVVVKETKKDAVKTGDIFDIDKEMDKLDNLEILAYVPQRQAAKKAAEHIKSGLGKPVTQTVAPFDDDKTTKKEAESNSTTKQAKKEPEKPARVSESKRKSSSNSSSSSSSSSSSDTTTSSSSDSDDEPQKAQQPRSESLFSNQQSRETAKRTNAKDWPFLDKGAKPTAPSSSSSDSSDSSRAPSPAPKPVDKTAPAPPPPAPPIRKSPDKKPAPQREEQTRIRGKGRPTARGRPRPSKSGDRVGDANVRPRNMSDSQRGDVERERTKSRKGKQDEVADRGEKETGKPKLQSPVRKTDKKLNDNNKPESEVSNLEREILERKAGKQGSSKTKSTLDRLFGSPEKKTERDDKKSLNKTTKQPRPDKLKSTVKENKEPEKVSSTVKKSPVKNKNIDEIFTEKTVMNENKIEPKEKSTPKREEASQQVKVVEIEEEYKPNEKITIIDSDSEKKSSPQKPSQEYQNRSIFSPPHLKDNLLDFDNLDDGFGISKDEEIMKGPLTFSFGNTSLFKEDSKEDSARETLNLVEKLRMELSKKSTSCDVDDGASVSSSTKNESDRTEFAEQVVPNSVAEAKNEIKPDEVATVNLEMRVEVTETTTPKDFEQERNQDYRYLSCEADVPLEQNKNIPIQQHHGLPDHGISAQGDERWVPPSDGYANAPTIDPASYGSDSQLPPQPPQTPQHFMQQYSNQPAHHKNQSVLNTLPPQVEMRLHDDVVKSQSPTLHDRRISQTPLNNDPASMDCMPSPSPYADMHPQAKWADSEIISRRSSSSSAASTSSSCSRRNDEDDLKMRPDVMMVNHQALENMGYLQQGIPFPPEPFPSFSETSQFVSPVSLFPPPSLNTSLAFPSTGPAMFPPAFGAPFPAPHSVIPTLAKPVNETVQYSSTCTATFTSSQHNMALTAAMVNLPPSIPKELDSPPEEEVPTPVAAAPVPSQSPAEETTPQQLSSPSPSIKSNSSAGKKSPSKPTRTSARVTSQGKSPKQQQQQQETGKSGVGRGGRGDNRRNSVKSNASRGGQGQLRGRGRGRGRGRTHSSLNNDYELLANTIHNKLVGTVYDLNFDDDISNENMTDLKSMRERRKSVDVHERKTETKDSSESPSQKSTRSYNADLRDLRPPTPVEEARPKTAEATEVEPIFPDMVQPVLPGPVDMRTYSANFDQQNYNEANLLRAFATGTTETQVNEEIDEEFEKELQTALTAPSKKLEEAPTPAEVGNIKVSLSDSRNQLKVKIKGPIANYSSTIAPLPPPTVDPVTVSNMNYVSNNAVSNNSIGASSGTSNLRRMRKKELLRQYWTQDMNMDDSSCASGFNATPIVPPVNRTIITIPKAVASMTSIPTKDDYRDYRTGSDDVIETKQHRKETKSRPLSRELRQLDLSLDDDGLLERRRSIGSVGSNNSTTTYDSSLNKRRGRPPRPQQSTGTPRLKIKIAGNSIVGKIDDKRDRIRPPKKRLATINMPSVEDLKRESMKFRKLVMADFGDSKEKRKKKDKSEKRKSKKFKPEVHIISNEAQNSTKLIIRIGKKVEDRTSGGENCESASGGGGGGAGAGADEKMTPIKLKLSRCQEGSGYVMKRATPTQQPPSTETKAEEATQPGQPPPSPPPISLPEGVPPPPLPLNKDCEVGYRYCLICQTSWYRLSIIPLKTDDCLIPIHDLDSGERRQKTTAVCEPRRRQLCRSGNYAKFLKNLHGEQINKLALKNQHECELLEDIRMFTVRRSALEKTYCEELLKLSSSFLKDKKIPNIPDIKIEGGEEKWNMWNVWRTVLEENEKLARARLAAVEVFQQQIVDDAKILRSHKIQGAKKCLDQLAVIQKELQTCVQDVDKTKKLYFDEEHSAHGVRDKARDYEEKLKKKKGGFFTSITSLQKNSAKYSTKREQLDEKSTGARNDYLLCLAAANAHQNRYFVVDLQLCMTTMESGVYEKIAEYISFMGRTELLTCSAMQNSFTVIRDQAKQLSREYNLQCCYLYYPVLKQHIQYPFESCDNDPVDTITAEHDSAAATLSKEARRWATRIARENNIIRESARKLQIYSALRESGQRVDPNDQNGPDLETKIEEMRLCIRKAETAKTKAEARIEVLREGGVNVDEWLQEAESLNVQDIQRSASSLSDHPSSDSFYDSDFADGETTTTPQVDKQQDKDSEGSQQDQFENAAEVDAMLEQERQRIEQLTAGWDDPTQVDWGTEELAETTETAIQRQESTPSIPLLKCTALYSYTAQNPDELTIVENEQLEVVGEGDGDGWLRARNYKGEEGYVPHNYLDVEREQTASTPGLVNQISFSSVDYTVDNEEEPQVPSETNQSPEQVSVISVQDPVPETPTVSYCCALYDYDGEGGEELTFEEGQIIKVLSKCAHSVDDGWWKGELEGRVGNFPSLVVEECDEYGEPLTNQWDETPPQSAPPVFTPPDVPNFLVAAEVIVTQPTPSVEHPQQPPPALKQPDSPSASEGNFSMKLSRDQHQQYGSQFQGQVPTIDVPTVEVVDEDDQRGPASATKSDDFGLGVAQIVITAATPMMEEPEHPFPPPEEAPVNHHEEIDTTTETIFEEDEEAAEQTEASATATAAAEEADDKSTTDDVPDSTPFVVSSSTGSDGETTGPSTAENSVSHVVQPPPPLADAEPKQVVGGRASIPDELEPHQLARLQDLKEYPPIRKDLRWLIVGMDTQVLSSVTTHTCSEIFPLVSVRTMSLEGSTKGSNSHSESSNSSPSQALMLRDTNDFTDLTLFGSAAPVLSRTGTVRRASKKIDKEVSLNGDDVEVAQQTKSPRTSPDLHPVPDRYRKSLDSTYRLSLESISEYKTKSSFSTASLYPSRECSSMESSSSDCTDYAVRSTTETNKDDKTLMSPGSSYLSWIESVNSEYFGSATTTADGADVDNKVGEWNNFWLNYNSARSRYLSSPYLSTSNEDRTGDELSDAKSTSSTQREFTEKMSLEQVVLSVDEVNEAIKCAQRITEILQNALRRTEQDFDDSKNDSYYSQPYSQQNSAKEEVIVQRERSYSYAMDPQEIQKQKQLLKPAPQSSSSSCINALLNTGVADILKRVITKRRDVFNPDEFPRVSRGSFSDWSSTNKMATTEQFSLRWNNFHSNLTAGFHELLESSEMVDVTLAVEGHFFQAHKVVLSICSPYFKQMFKVNPCKHPIVILKDVAHDNMKDILEFMYMGEVNVLRENLATFLRTAELLQVKGLTGDDSSETSSRKDDKSDSIADNDEDPDLAQFSHLIDSDVELPAHYSTPRVPTPTPPQSVPPPNAKRQNKTYIPNSNIKRAKSDVPPKTIKTENESNSTAVEEPEYAESPLKSDRSATELEEAKDNLKQILENNFTNTGPTDANLSDQGRSEAKFNRHTYQCEKCYKKFSRRDHLRTHEKNIHGEDAGPFVCVICSQLYKNTESLRKHIAKFHFPKMNEVNPKVEFSLSIVTEVASLEVLDEKYSPDQKVYVYCPYCCRKFVNRYNLKVHIRDKHEDNPIDLDCRICGKVMRNRSCLRVHMYHHRKQQLEAAAEMWFDFARDERYPTQYAPNKTPVTVDVLEAGFFAAFIILMVSFLVALPTSKIQTVRFAAFQGHWTVFGFLRVTILMVIGLLLLLGNFGQEWEVSHIRSHMPYKAGSPVEIDATIGMKIGLRSVNVTLKSDPSPKEFPKEVINYNERFSWTWDQGRFGFGPFAGHLQQEFRAAQYRGLPTPILWVVEYFVIDGEGFRHGRFYRLAGWFCHVTLWSAFACWLLSLVLFRSVILYGAYCLGLCGILQLTANLLWFVLRNPLPLSIPFEEATMKTKFGSSFWLTFCSGILCLIVASAIIIIDVKFHTYLYTFFGVDPLNNYDEVAYLTKSEELQLRKKKTSDDLPLMDINKPMDGDEDDTEYVPVYIKRKTRPFGPPIVRSNKPKHLMNM</sequence>
<dbReference type="FunFam" id="3.30.40.10:FF:000004">
    <property type="entry name" value="Jade family PHD finger 2"/>
    <property type="match status" value="1"/>
</dbReference>
<feature type="compositionally biased region" description="Low complexity" evidence="24">
    <location>
        <begin position="2981"/>
        <end position="2997"/>
    </location>
</feature>
<feature type="compositionally biased region" description="Low complexity" evidence="24">
    <location>
        <begin position="1050"/>
        <end position="1068"/>
    </location>
</feature>
<dbReference type="InterPro" id="IPR001965">
    <property type="entry name" value="Znf_PHD"/>
</dbReference>
<feature type="region of interest" description="Disordered" evidence="24">
    <location>
        <begin position="3299"/>
        <end position="3324"/>
    </location>
</feature>
<feature type="transmembrane region" description="Helical" evidence="25">
    <location>
        <begin position="4644"/>
        <end position="4664"/>
    </location>
</feature>
<dbReference type="SUPFAM" id="SSF103657">
    <property type="entry name" value="BAR/IMD domain-like"/>
    <property type="match status" value="1"/>
</dbReference>
<evidence type="ECO:0000256" key="18">
    <source>
        <dbReference type="ARBA" id="ARBA00055261"/>
    </source>
</evidence>
<comment type="function">
    <text evidence="18">May function as a negative regulator of the EGFR/Ras/MAPK signaling pathway during eye development.</text>
</comment>
<dbReference type="SUPFAM" id="SSF57903">
    <property type="entry name" value="FYVE/PHD zinc finger"/>
    <property type="match status" value="1"/>
</dbReference>
<feature type="region of interest" description="Disordered" evidence="24">
    <location>
        <begin position="3562"/>
        <end position="3581"/>
    </location>
</feature>
<keyword evidence="15" id="KW-0966">Cell projection</keyword>
<feature type="compositionally biased region" description="Low complexity" evidence="24">
    <location>
        <begin position="1648"/>
        <end position="1663"/>
    </location>
</feature>
<evidence type="ECO:0000313" key="33">
    <source>
        <dbReference type="Proteomes" id="UP000719412"/>
    </source>
</evidence>
<dbReference type="SMART" id="SM00326">
    <property type="entry name" value="SH3"/>
    <property type="match status" value="2"/>
</dbReference>
<keyword evidence="7" id="KW-0479">Metal-binding</keyword>
<dbReference type="InterPro" id="IPR050701">
    <property type="entry name" value="Histone_Mod_Regulator"/>
</dbReference>
<dbReference type="Pfam" id="PF10513">
    <property type="entry name" value="EPL1"/>
    <property type="match status" value="1"/>
</dbReference>
<dbReference type="SUPFAM" id="SSF50044">
    <property type="entry name" value="SH3-domain"/>
    <property type="match status" value="2"/>
</dbReference>
<keyword evidence="33" id="KW-1185">Reference proteome</keyword>
<evidence type="ECO:0000256" key="23">
    <source>
        <dbReference type="SAM" id="Coils"/>
    </source>
</evidence>
<dbReference type="Gene3D" id="2.30.30.40">
    <property type="entry name" value="SH3 Domains"/>
    <property type="match status" value="2"/>
</dbReference>
<dbReference type="SMART" id="SM00249">
    <property type="entry name" value="PHD"/>
    <property type="match status" value="2"/>
</dbReference>
<dbReference type="PROSITE" id="PS50016">
    <property type="entry name" value="ZF_PHD_2"/>
    <property type="match status" value="1"/>
</dbReference>
<feature type="region of interest" description="Disordered" evidence="24">
    <location>
        <begin position="1644"/>
        <end position="1672"/>
    </location>
</feature>
<dbReference type="InterPro" id="IPR013087">
    <property type="entry name" value="Znf_C2H2_type"/>
</dbReference>
<feature type="region of interest" description="Disordered" evidence="24">
    <location>
        <begin position="1599"/>
        <end position="1622"/>
    </location>
</feature>
<evidence type="ECO:0000256" key="16">
    <source>
        <dbReference type="ARBA" id="ARBA00023329"/>
    </source>
</evidence>
<dbReference type="InterPro" id="IPR036028">
    <property type="entry name" value="SH3-like_dom_sf"/>
</dbReference>
<dbReference type="SUPFAM" id="SSF57667">
    <property type="entry name" value="beta-beta-alpha zinc fingers"/>
    <property type="match status" value="2"/>
</dbReference>
<feature type="region of interest" description="Disordered" evidence="24">
    <location>
        <begin position="2266"/>
        <end position="2304"/>
    </location>
</feature>
<evidence type="ECO:0000256" key="5">
    <source>
        <dbReference type="ARBA" id="ARBA00022443"/>
    </source>
</evidence>
<dbReference type="PROSITE" id="PS50097">
    <property type="entry name" value="BTB"/>
    <property type="match status" value="1"/>
</dbReference>
<feature type="compositionally biased region" description="Basic and acidic residues" evidence="24">
    <location>
        <begin position="1991"/>
        <end position="2010"/>
    </location>
</feature>
<feature type="compositionally biased region" description="Basic residues" evidence="24">
    <location>
        <begin position="2363"/>
        <end position="2377"/>
    </location>
</feature>
<dbReference type="PROSITE" id="PS51741">
    <property type="entry name" value="F_BAR"/>
    <property type="match status" value="1"/>
</dbReference>
<feature type="domain" description="C2H2-type" evidence="29">
    <location>
        <begin position="4306"/>
        <end position="4334"/>
    </location>
</feature>
<dbReference type="PANTHER" id="PTHR13793:SF160">
    <property type="entry name" value="PHD FINGER PROTEIN RHINOCEROS"/>
    <property type="match status" value="1"/>
</dbReference>
<dbReference type="Gene3D" id="3.30.710.10">
    <property type="entry name" value="Potassium Channel Kv1.1, Chain A"/>
    <property type="match status" value="1"/>
</dbReference>
<evidence type="ECO:0000256" key="17">
    <source>
        <dbReference type="ARBA" id="ARBA00038371"/>
    </source>
</evidence>
<dbReference type="Pfam" id="PF10204">
    <property type="entry name" value="DuoxA"/>
    <property type="match status" value="1"/>
</dbReference>
<feature type="compositionally biased region" description="Basic and acidic residues" evidence="24">
    <location>
        <begin position="4135"/>
        <end position="4148"/>
    </location>
</feature>
<dbReference type="InterPro" id="IPR000210">
    <property type="entry name" value="BTB/POZ_dom"/>
</dbReference>
<dbReference type="FunFam" id="3.30.40.10:FF:000030">
    <property type="entry name" value="Protein Jade-1 isoform 1"/>
    <property type="match status" value="1"/>
</dbReference>
<dbReference type="GO" id="GO:0051495">
    <property type="term" value="P:positive regulation of cytoskeleton organization"/>
    <property type="evidence" value="ECO:0007669"/>
    <property type="project" value="UniProtKB-ARBA"/>
</dbReference>
<dbReference type="Proteomes" id="UP000719412">
    <property type="component" value="Unassembled WGS sequence"/>
</dbReference>
<feature type="compositionally biased region" description="Polar residues" evidence="24">
    <location>
        <begin position="1847"/>
        <end position="1857"/>
    </location>
</feature>
<evidence type="ECO:0000313" key="32">
    <source>
        <dbReference type="EMBL" id="KAH0811382.1"/>
    </source>
</evidence>
<feature type="compositionally biased region" description="Basic and acidic residues" evidence="24">
    <location>
        <begin position="803"/>
        <end position="826"/>
    </location>
</feature>
<feature type="transmembrane region" description="Helical" evidence="25">
    <location>
        <begin position="4394"/>
        <end position="4414"/>
    </location>
</feature>
<feature type="domain" description="C2H2-type" evidence="29">
    <location>
        <begin position="4214"/>
        <end position="4242"/>
    </location>
</feature>
<feature type="compositionally biased region" description="Low complexity" evidence="24">
    <location>
        <begin position="3564"/>
        <end position="3580"/>
    </location>
</feature>
<feature type="region of interest" description="Disordered" evidence="24">
    <location>
        <begin position="2360"/>
        <end position="2382"/>
    </location>
</feature>
<dbReference type="PROSITE" id="PS50157">
    <property type="entry name" value="ZINC_FINGER_C2H2_2"/>
    <property type="match status" value="3"/>
</dbReference>
<feature type="region of interest" description="Disordered" evidence="24">
    <location>
        <begin position="3624"/>
        <end position="3650"/>
    </location>
</feature>
<feature type="compositionally biased region" description="Basic and acidic residues" evidence="24">
    <location>
        <begin position="950"/>
        <end position="960"/>
    </location>
</feature>
<evidence type="ECO:0000256" key="20">
    <source>
        <dbReference type="PROSITE-ProRule" id="PRU00042"/>
    </source>
</evidence>
<keyword evidence="12" id="KW-0446">Lipid-binding</keyword>
<evidence type="ECO:0000256" key="1">
    <source>
        <dbReference type="ARBA" id="ARBA00004141"/>
    </source>
</evidence>
<comment type="subcellular location">
    <subcellularLocation>
        <location evidence="2">Cell projection</location>
    </subcellularLocation>
    <subcellularLocation>
        <location evidence="3">Cytoplasmic vesicle</location>
    </subcellularLocation>
    <subcellularLocation>
        <location evidence="1">Membrane</location>
        <topology evidence="1">Multi-pass membrane protein</topology>
    </subcellularLocation>
</comment>
<feature type="compositionally biased region" description="Basic and acidic residues" evidence="24">
    <location>
        <begin position="1091"/>
        <end position="1106"/>
    </location>
</feature>
<feature type="domain" description="PHD-type" evidence="31">
    <location>
        <begin position="274"/>
        <end position="391"/>
    </location>
</feature>
<feature type="region of interest" description="Disordered" evidence="24">
    <location>
        <begin position="4055"/>
        <end position="4081"/>
    </location>
</feature>
<evidence type="ECO:0000256" key="6">
    <source>
        <dbReference type="ARBA" id="ARBA00022692"/>
    </source>
</evidence>
<dbReference type="GO" id="GO:0008270">
    <property type="term" value="F:zinc ion binding"/>
    <property type="evidence" value="ECO:0007669"/>
    <property type="project" value="UniProtKB-KW"/>
</dbReference>
<evidence type="ECO:0000256" key="7">
    <source>
        <dbReference type="ARBA" id="ARBA00022723"/>
    </source>
</evidence>
<feature type="compositionally biased region" description="Polar residues" evidence="24">
    <location>
        <begin position="1569"/>
        <end position="1578"/>
    </location>
</feature>
<dbReference type="SUPFAM" id="SSF54695">
    <property type="entry name" value="POZ domain"/>
    <property type="match status" value="1"/>
</dbReference>
<dbReference type="InterPro" id="IPR011333">
    <property type="entry name" value="SKP1/BTB/POZ_sf"/>
</dbReference>
<feature type="compositionally biased region" description="Basic and acidic residues" evidence="24">
    <location>
        <begin position="1142"/>
        <end position="1171"/>
    </location>
</feature>
<dbReference type="InterPro" id="IPR034732">
    <property type="entry name" value="EPHD"/>
</dbReference>
<feature type="compositionally biased region" description="Basic and acidic residues" evidence="24">
    <location>
        <begin position="853"/>
        <end position="871"/>
    </location>
</feature>
<comment type="similarity">
    <text evidence="4">Belongs to the DUOXA family.</text>
</comment>
<dbReference type="GO" id="GO:0015031">
    <property type="term" value="P:protein transport"/>
    <property type="evidence" value="ECO:0007669"/>
    <property type="project" value="InterPro"/>
</dbReference>
<evidence type="ECO:0000259" key="30">
    <source>
        <dbReference type="PROSITE" id="PS51741"/>
    </source>
</evidence>
<dbReference type="FunFam" id="2.30.30.40:FF:000155">
    <property type="entry name" value="FCH and double SH3 domains protein"/>
    <property type="match status" value="1"/>
</dbReference>
<dbReference type="GO" id="GO:0005789">
    <property type="term" value="C:endoplasmic reticulum membrane"/>
    <property type="evidence" value="ECO:0007669"/>
    <property type="project" value="InterPro"/>
</dbReference>
<evidence type="ECO:0000256" key="22">
    <source>
        <dbReference type="PROSITE-ProRule" id="PRU01077"/>
    </source>
</evidence>
<feature type="coiled-coil region" evidence="23">
    <location>
        <begin position="2932"/>
        <end position="2959"/>
    </location>
</feature>
<evidence type="ECO:0000256" key="19">
    <source>
        <dbReference type="ARBA" id="ARBA00068706"/>
    </source>
</evidence>
<feature type="region of interest" description="Disordered" evidence="24">
    <location>
        <begin position="623"/>
        <end position="886"/>
    </location>
</feature>
<dbReference type="InterPro" id="IPR011011">
    <property type="entry name" value="Znf_FYVE_PHD"/>
</dbReference>
<keyword evidence="8" id="KW-0677">Repeat</keyword>
<keyword evidence="9 20" id="KW-0863">Zinc-finger</keyword>
<dbReference type="CDD" id="cd15573">
    <property type="entry name" value="PHD_JADE"/>
    <property type="match status" value="1"/>
</dbReference>
<feature type="compositionally biased region" description="Low complexity" evidence="24">
    <location>
        <begin position="3458"/>
        <end position="3472"/>
    </location>
</feature>
<dbReference type="EMBL" id="JABDTM020026841">
    <property type="protein sequence ID" value="KAH0811382.1"/>
    <property type="molecule type" value="Genomic_DNA"/>
</dbReference>
<dbReference type="InterPro" id="IPR035460">
    <property type="entry name" value="FCHSD_SH3_1"/>
</dbReference>
<feature type="compositionally biased region" description="Basic and acidic residues" evidence="24">
    <location>
        <begin position="1226"/>
        <end position="1237"/>
    </location>
</feature>
<dbReference type="FunFam" id="1.20.1270.60:FF:000039">
    <property type="entry name" value="FCH and double SH3 domains protein"/>
    <property type="match status" value="1"/>
</dbReference>
<dbReference type="Pfam" id="PF00611">
    <property type="entry name" value="FCH"/>
    <property type="match status" value="1"/>
</dbReference>
<feature type="compositionally biased region" description="Polar residues" evidence="24">
    <location>
        <begin position="2271"/>
        <end position="2284"/>
    </location>
</feature>
<feature type="compositionally biased region" description="Basic and acidic residues" evidence="24">
    <location>
        <begin position="968"/>
        <end position="983"/>
    </location>
</feature>